<dbReference type="InterPro" id="IPR020904">
    <property type="entry name" value="Sc_DH/Rdtase_CS"/>
</dbReference>
<evidence type="ECO:0000313" key="2">
    <source>
        <dbReference type="EMBL" id="EOA83024.1"/>
    </source>
</evidence>
<dbReference type="InterPro" id="IPR002347">
    <property type="entry name" value="SDR_fam"/>
</dbReference>
<dbReference type="PANTHER" id="PTHR45458">
    <property type="entry name" value="SHORT-CHAIN DEHYDROGENASE/REDUCTASE SDR"/>
    <property type="match status" value="1"/>
</dbReference>
<dbReference type="GeneID" id="19406177"/>
<dbReference type="AlphaFoldDB" id="R0K000"/>
<dbReference type="GO" id="GO:0016616">
    <property type="term" value="F:oxidoreductase activity, acting on the CH-OH group of donors, NAD or NADP as acceptor"/>
    <property type="evidence" value="ECO:0007669"/>
    <property type="project" value="TreeGrafter"/>
</dbReference>
<dbReference type="HOGENOM" id="CLU_010194_9_2_1"/>
<dbReference type="eggNOG" id="KOG1611">
    <property type="taxonomic scope" value="Eukaryota"/>
</dbReference>
<dbReference type="OrthoDB" id="7289984at2759"/>
<sequence>MSVYVITGISKGIGFEIARQASEDAQNLVIGIVRDKAATEKKVAAEMPGRTNIHVLHGDLTEYASLKQAAADTATIVGDRGVDYLIANGAFVSHMDAYDPIGALADKPSKVDDTLSQLFQTNVTGNLHLFNLFMPLVRKGSVKKVIAISSGHVDLSLINDMGVENSALYSASKAALNVIVAKFSAQYKEDGVLIFSMSPGIVDVGHFDHVTPEQMEGMKKFMERVAQYAPHFKGLTPVDEAVWVMRGTWERASIEGGFAGSFVSHNGDQQWI</sequence>
<dbReference type="InterPro" id="IPR052184">
    <property type="entry name" value="SDR_enzymes"/>
</dbReference>
<keyword evidence="1" id="KW-0521">NADP</keyword>
<keyword evidence="3" id="KW-1185">Reference proteome</keyword>
<name>R0K000_EXST2</name>
<organism evidence="2 3">
    <name type="scientific">Exserohilum turcicum (strain 28A)</name>
    <name type="common">Northern leaf blight fungus</name>
    <name type="synonym">Setosphaeria turcica</name>
    <dbReference type="NCBI Taxonomy" id="671987"/>
    <lineage>
        <taxon>Eukaryota</taxon>
        <taxon>Fungi</taxon>
        <taxon>Dikarya</taxon>
        <taxon>Ascomycota</taxon>
        <taxon>Pezizomycotina</taxon>
        <taxon>Dothideomycetes</taxon>
        <taxon>Pleosporomycetidae</taxon>
        <taxon>Pleosporales</taxon>
        <taxon>Pleosporineae</taxon>
        <taxon>Pleosporaceae</taxon>
        <taxon>Exserohilum</taxon>
    </lineage>
</organism>
<evidence type="ECO:0000256" key="1">
    <source>
        <dbReference type="ARBA" id="ARBA00022857"/>
    </source>
</evidence>
<dbReference type="SUPFAM" id="SSF51735">
    <property type="entry name" value="NAD(P)-binding Rossmann-fold domains"/>
    <property type="match status" value="1"/>
</dbReference>
<evidence type="ECO:0000313" key="3">
    <source>
        <dbReference type="Proteomes" id="UP000016935"/>
    </source>
</evidence>
<dbReference type="Pfam" id="PF00106">
    <property type="entry name" value="adh_short"/>
    <property type="match status" value="1"/>
</dbReference>
<reference evidence="2 3" key="2">
    <citation type="journal article" date="2013" name="PLoS Genet.">
        <title>Comparative genome structure, secondary metabolite, and effector coding capacity across Cochliobolus pathogens.</title>
        <authorList>
            <person name="Condon B.J."/>
            <person name="Leng Y."/>
            <person name="Wu D."/>
            <person name="Bushley K.E."/>
            <person name="Ohm R.A."/>
            <person name="Otillar R."/>
            <person name="Martin J."/>
            <person name="Schackwitz W."/>
            <person name="Grimwood J."/>
            <person name="MohdZainudin N."/>
            <person name="Xue C."/>
            <person name="Wang R."/>
            <person name="Manning V.A."/>
            <person name="Dhillon B."/>
            <person name="Tu Z.J."/>
            <person name="Steffenson B.J."/>
            <person name="Salamov A."/>
            <person name="Sun H."/>
            <person name="Lowry S."/>
            <person name="LaButti K."/>
            <person name="Han J."/>
            <person name="Copeland A."/>
            <person name="Lindquist E."/>
            <person name="Barry K."/>
            <person name="Schmutz J."/>
            <person name="Baker S.E."/>
            <person name="Ciuffetti L.M."/>
            <person name="Grigoriev I.V."/>
            <person name="Zhong S."/>
            <person name="Turgeon B.G."/>
        </authorList>
    </citation>
    <scope>NUCLEOTIDE SEQUENCE [LARGE SCALE GENOMIC DNA]</scope>
    <source>
        <strain evidence="3">28A</strain>
    </source>
</reference>
<reference evidence="2 3" key="1">
    <citation type="journal article" date="2012" name="PLoS Pathog.">
        <title>Diverse lifestyles and strategies of plant pathogenesis encoded in the genomes of eighteen Dothideomycetes fungi.</title>
        <authorList>
            <person name="Ohm R.A."/>
            <person name="Feau N."/>
            <person name="Henrissat B."/>
            <person name="Schoch C.L."/>
            <person name="Horwitz B.A."/>
            <person name="Barry K.W."/>
            <person name="Condon B.J."/>
            <person name="Copeland A.C."/>
            <person name="Dhillon B."/>
            <person name="Glaser F."/>
            <person name="Hesse C.N."/>
            <person name="Kosti I."/>
            <person name="LaButti K."/>
            <person name="Lindquist E.A."/>
            <person name="Lucas S."/>
            <person name="Salamov A.A."/>
            <person name="Bradshaw R.E."/>
            <person name="Ciuffetti L."/>
            <person name="Hamelin R.C."/>
            <person name="Kema G.H.J."/>
            <person name="Lawrence C."/>
            <person name="Scott J.A."/>
            <person name="Spatafora J.W."/>
            <person name="Turgeon B.G."/>
            <person name="de Wit P.J.G.M."/>
            <person name="Zhong S."/>
            <person name="Goodwin S.B."/>
            <person name="Grigoriev I.V."/>
        </authorList>
    </citation>
    <scope>NUCLEOTIDE SEQUENCE [LARGE SCALE GENOMIC DNA]</scope>
    <source>
        <strain evidence="3">28A</strain>
    </source>
</reference>
<dbReference type="PANTHER" id="PTHR45458:SF3">
    <property type="entry name" value="CHAIN DEHYDROGENASE (ATSC), PUTATIVE-RELATED"/>
    <property type="match status" value="1"/>
</dbReference>
<dbReference type="Proteomes" id="UP000016935">
    <property type="component" value="Unassembled WGS sequence"/>
</dbReference>
<protein>
    <recommendedName>
        <fullName evidence="4">Short chain dehydrogenase</fullName>
    </recommendedName>
</protein>
<dbReference type="RefSeq" id="XP_008029989.1">
    <property type="nucleotide sequence ID" value="XM_008031798.1"/>
</dbReference>
<accession>R0K000</accession>
<dbReference type="PROSITE" id="PS00061">
    <property type="entry name" value="ADH_SHORT"/>
    <property type="match status" value="1"/>
</dbReference>
<dbReference type="InterPro" id="IPR036291">
    <property type="entry name" value="NAD(P)-bd_dom_sf"/>
</dbReference>
<evidence type="ECO:0008006" key="4">
    <source>
        <dbReference type="Google" id="ProtNLM"/>
    </source>
</evidence>
<gene>
    <name evidence="2" type="ORF">SETTUDRAFT_95603</name>
</gene>
<dbReference type="EMBL" id="KB908844">
    <property type="protein sequence ID" value="EOA83024.1"/>
    <property type="molecule type" value="Genomic_DNA"/>
</dbReference>
<dbReference type="PRINTS" id="PR00081">
    <property type="entry name" value="GDHRDH"/>
</dbReference>
<dbReference type="Gene3D" id="3.40.50.720">
    <property type="entry name" value="NAD(P)-binding Rossmann-like Domain"/>
    <property type="match status" value="1"/>
</dbReference>
<proteinExistence type="predicted"/>